<evidence type="ECO:0000256" key="6">
    <source>
        <dbReference type="ARBA" id="ARBA00022833"/>
    </source>
</evidence>
<dbReference type="NCBIfam" id="TIGR00043">
    <property type="entry name" value="rRNA maturation RNase YbeY"/>
    <property type="match status" value="1"/>
</dbReference>
<keyword evidence="7" id="KW-0963">Cytoplasm</keyword>
<name>A0ABT8T9S4_9BACT</name>
<dbReference type="InterPro" id="IPR023091">
    <property type="entry name" value="MetalPrtase_cat_dom_sf_prd"/>
</dbReference>
<keyword evidence="5 7" id="KW-0378">Hydrolase</keyword>
<comment type="caution">
    <text evidence="8">The sequence shown here is derived from an EMBL/GenBank/DDBJ whole genome shotgun (WGS) entry which is preliminary data.</text>
</comment>
<evidence type="ECO:0000256" key="7">
    <source>
        <dbReference type="HAMAP-Rule" id="MF_00009"/>
    </source>
</evidence>
<evidence type="ECO:0000256" key="5">
    <source>
        <dbReference type="ARBA" id="ARBA00022801"/>
    </source>
</evidence>
<dbReference type="Gene3D" id="3.40.390.30">
    <property type="entry name" value="Metalloproteases ('zincins'), catalytic domain"/>
    <property type="match status" value="1"/>
</dbReference>
<dbReference type="PANTHER" id="PTHR46986:SF1">
    <property type="entry name" value="ENDORIBONUCLEASE YBEY, CHLOROPLASTIC"/>
    <property type="match status" value="1"/>
</dbReference>
<comment type="function">
    <text evidence="7">Single strand-specific metallo-endoribonuclease involved in late-stage 70S ribosome quality control and in maturation of the 3' terminus of the 16S rRNA.</text>
</comment>
<dbReference type="PROSITE" id="PS01306">
    <property type="entry name" value="UPF0054"/>
    <property type="match status" value="1"/>
</dbReference>
<dbReference type="RefSeq" id="WP_302244515.1">
    <property type="nucleotide sequence ID" value="NZ_JAULJQ010000007.1"/>
</dbReference>
<evidence type="ECO:0000256" key="3">
    <source>
        <dbReference type="ARBA" id="ARBA00022723"/>
    </source>
</evidence>
<dbReference type="SUPFAM" id="SSF55486">
    <property type="entry name" value="Metalloproteases ('zincins'), catalytic domain"/>
    <property type="match status" value="1"/>
</dbReference>
<dbReference type="InterPro" id="IPR020549">
    <property type="entry name" value="YbeY_CS"/>
</dbReference>
<dbReference type="Proteomes" id="UP001171111">
    <property type="component" value="Unassembled WGS sequence"/>
</dbReference>
<comment type="similarity">
    <text evidence="1 7">Belongs to the endoribonuclease YbeY family.</text>
</comment>
<dbReference type="EMBL" id="JAULJQ010000007">
    <property type="protein sequence ID" value="MDO2409718.1"/>
    <property type="molecule type" value="Genomic_DNA"/>
</dbReference>
<dbReference type="Pfam" id="PF02130">
    <property type="entry name" value="YbeY"/>
    <property type="match status" value="1"/>
</dbReference>
<evidence type="ECO:0000256" key="1">
    <source>
        <dbReference type="ARBA" id="ARBA00010875"/>
    </source>
</evidence>
<evidence type="ECO:0000313" key="9">
    <source>
        <dbReference type="Proteomes" id="UP001171111"/>
    </source>
</evidence>
<evidence type="ECO:0000256" key="2">
    <source>
        <dbReference type="ARBA" id="ARBA00022722"/>
    </source>
</evidence>
<evidence type="ECO:0000256" key="4">
    <source>
        <dbReference type="ARBA" id="ARBA00022759"/>
    </source>
</evidence>
<dbReference type="HAMAP" id="MF_00009">
    <property type="entry name" value="Endoribonucl_YbeY"/>
    <property type="match status" value="1"/>
</dbReference>
<keyword evidence="2 7" id="KW-0540">Nuclease</keyword>
<keyword evidence="3 7" id="KW-0479">Metal-binding</keyword>
<feature type="binding site" evidence="7">
    <location>
        <position position="98"/>
    </location>
    <ligand>
        <name>Zn(2+)</name>
        <dbReference type="ChEBI" id="CHEBI:29105"/>
        <note>catalytic</note>
    </ligand>
</feature>
<gene>
    <name evidence="7 8" type="primary">ybeY</name>
    <name evidence="8" type="ORF">Q2362_06360</name>
</gene>
<comment type="cofactor">
    <cofactor evidence="7">
        <name>Zn(2+)</name>
        <dbReference type="ChEBI" id="CHEBI:29105"/>
    </cofactor>
    <text evidence="7">Binds 1 zinc ion.</text>
</comment>
<keyword evidence="7" id="KW-0690">Ribosome biogenesis</keyword>
<keyword evidence="6 7" id="KW-0862">Zinc</keyword>
<sequence>MIFCECEFDPLLEQIADFLGAGDVELVFVNDDEMRKINHEQRGIDKATDVLSFPYEQVAGGLMGSVVISTDTASRVAGELGHSIECEIALLFLHGILHILGYDHEIDDGQMRGKEKEVIEHFSLPDSLIIRNS</sequence>
<feature type="binding site" evidence="7">
    <location>
        <position position="104"/>
    </location>
    <ligand>
        <name>Zn(2+)</name>
        <dbReference type="ChEBI" id="CHEBI:29105"/>
        <note>catalytic</note>
    </ligand>
</feature>
<organism evidence="8 9">
    <name type="scientific">Campylobacter magnus</name>
    <dbReference type="NCBI Taxonomy" id="3026462"/>
    <lineage>
        <taxon>Bacteria</taxon>
        <taxon>Pseudomonadati</taxon>
        <taxon>Campylobacterota</taxon>
        <taxon>Epsilonproteobacteria</taxon>
        <taxon>Campylobacterales</taxon>
        <taxon>Campylobacteraceae</taxon>
        <taxon>Campylobacter</taxon>
    </lineage>
</organism>
<feature type="binding site" evidence="7">
    <location>
        <position position="94"/>
    </location>
    <ligand>
        <name>Zn(2+)</name>
        <dbReference type="ChEBI" id="CHEBI:29105"/>
        <note>catalytic</note>
    </ligand>
</feature>
<keyword evidence="9" id="KW-1185">Reference proteome</keyword>
<dbReference type="InterPro" id="IPR002036">
    <property type="entry name" value="YbeY"/>
</dbReference>
<keyword evidence="4 7" id="KW-0255">Endonuclease</keyword>
<dbReference type="EC" id="3.1.-.-" evidence="7"/>
<dbReference type="PANTHER" id="PTHR46986">
    <property type="entry name" value="ENDORIBONUCLEASE YBEY, CHLOROPLASTIC"/>
    <property type="match status" value="1"/>
</dbReference>
<protein>
    <recommendedName>
        <fullName evidence="7">Endoribonuclease YbeY</fullName>
        <ecNumber evidence="7">3.1.-.-</ecNumber>
    </recommendedName>
</protein>
<comment type="subcellular location">
    <subcellularLocation>
        <location evidence="7">Cytoplasm</location>
    </subcellularLocation>
</comment>
<proteinExistence type="inferred from homology"/>
<reference evidence="8 9" key="1">
    <citation type="submission" date="2023-06" db="EMBL/GenBank/DDBJ databases">
        <title>Campylobacter magnum sp. nov., isolated from cecal contents of domestic pigs (Sus scrofa domesticus).</title>
        <authorList>
            <person name="Papic B."/>
            <person name="Gruntar I."/>
        </authorList>
    </citation>
    <scope>NUCLEOTIDE SEQUENCE [LARGE SCALE GENOMIC DNA]</scope>
    <source>
        <strain evidence="9">34484-21</strain>
    </source>
</reference>
<evidence type="ECO:0000313" key="8">
    <source>
        <dbReference type="EMBL" id="MDO2409718.1"/>
    </source>
</evidence>
<accession>A0ABT8T9S4</accession>
<keyword evidence="7" id="KW-0698">rRNA processing</keyword>